<reference evidence="1" key="1">
    <citation type="submission" date="2023-06" db="EMBL/GenBank/DDBJ databases">
        <title>Draft genome sequence of Nocardioides sp. SOB77.</title>
        <authorList>
            <person name="Zhang G."/>
        </authorList>
    </citation>
    <scope>NUCLEOTIDE SEQUENCE</scope>
    <source>
        <strain evidence="1">SOB77</strain>
    </source>
</reference>
<proteinExistence type="predicted"/>
<organism evidence="1 2">
    <name type="scientific">Nocardioides oceani</name>
    <dbReference type="NCBI Taxonomy" id="3058369"/>
    <lineage>
        <taxon>Bacteria</taxon>
        <taxon>Bacillati</taxon>
        <taxon>Actinomycetota</taxon>
        <taxon>Actinomycetes</taxon>
        <taxon>Propionibacteriales</taxon>
        <taxon>Nocardioidaceae</taxon>
        <taxon>Nocardioides</taxon>
    </lineage>
</organism>
<dbReference type="EMBL" id="JAUHJQ010000003">
    <property type="protein sequence ID" value="MDN4173535.1"/>
    <property type="molecule type" value="Genomic_DNA"/>
</dbReference>
<dbReference type="Proteomes" id="UP001168620">
    <property type="component" value="Unassembled WGS sequence"/>
</dbReference>
<evidence type="ECO:0000313" key="2">
    <source>
        <dbReference type="Proteomes" id="UP001168620"/>
    </source>
</evidence>
<keyword evidence="2" id="KW-1185">Reference proteome</keyword>
<dbReference type="RefSeq" id="WP_300952642.1">
    <property type="nucleotide sequence ID" value="NZ_JAUHJQ010000003.1"/>
</dbReference>
<gene>
    <name evidence="1" type="ORF">QWY28_11310</name>
</gene>
<comment type="caution">
    <text evidence="1">The sequence shown here is derived from an EMBL/GenBank/DDBJ whole genome shotgun (WGS) entry which is preliminary data.</text>
</comment>
<accession>A0ABT8FGI1</accession>
<name>A0ABT8FGI1_9ACTN</name>
<sequence length="131" mass="14955">MRRPHENVATVLVDPAVLPELELDLMALDLWVWPLATAPIAGDGPRLAFQVRRRLVEARRGTWDCARDWTPVWVSFGQSWYDGDEPLPWSAHQALWTALGRHADRVRHTVRLGGVPRLPVRHERGVERDSA</sequence>
<evidence type="ECO:0000313" key="1">
    <source>
        <dbReference type="EMBL" id="MDN4173535.1"/>
    </source>
</evidence>
<protein>
    <submittedName>
        <fullName evidence="1">Uncharacterized protein</fullName>
    </submittedName>
</protein>